<evidence type="ECO:0000256" key="2">
    <source>
        <dbReference type="SAM" id="MobiDB-lite"/>
    </source>
</evidence>
<reference evidence="5 6" key="1">
    <citation type="submission" date="2012-05" db="EMBL/GenBank/DDBJ databases">
        <title>Recombination and specialization in a pathogen metapopulation.</title>
        <authorList>
            <person name="Gardiner A."/>
            <person name="Kemen E."/>
            <person name="Schultz-Larsen T."/>
            <person name="MacLean D."/>
            <person name="Van Oosterhout C."/>
            <person name="Jones J.D.G."/>
        </authorList>
    </citation>
    <scope>NUCLEOTIDE SEQUENCE [LARGE SCALE GENOMIC DNA]</scope>
    <source>
        <strain evidence="5 6">Ac Nc2</strain>
    </source>
</reference>
<dbReference type="GO" id="GO:0005770">
    <property type="term" value="C:late endosome"/>
    <property type="evidence" value="ECO:0007669"/>
    <property type="project" value="TreeGrafter"/>
</dbReference>
<feature type="region of interest" description="Disordered" evidence="2">
    <location>
        <begin position="1"/>
        <end position="60"/>
    </location>
</feature>
<dbReference type="InterPro" id="IPR045111">
    <property type="entry name" value="Vps41/Vps8"/>
</dbReference>
<feature type="domain" description="Vacuolar protein sorting-associated protein 8 central" evidence="3">
    <location>
        <begin position="770"/>
        <end position="951"/>
    </location>
</feature>
<dbReference type="InParanoid" id="A0A024GL27"/>
<dbReference type="Proteomes" id="UP000053237">
    <property type="component" value="Unassembled WGS sequence"/>
</dbReference>
<dbReference type="InterPro" id="IPR001680">
    <property type="entry name" value="WD40_rpt"/>
</dbReference>
<evidence type="ECO:0000313" key="6">
    <source>
        <dbReference type="Proteomes" id="UP000053237"/>
    </source>
</evidence>
<feature type="region of interest" description="Disordered" evidence="2">
    <location>
        <begin position="1629"/>
        <end position="1656"/>
    </location>
</feature>
<dbReference type="OrthoDB" id="289913at2759"/>
<comment type="similarity">
    <text evidence="1">Belongs to the VPS8 family.</text>
</comment>
<name>A0A024GL27_9STRA</name>
<gene>
    <name evidence="5" type="ORF">BN9_080020</name>
</gene>
<accession>A0A024GL27</accession>
<dbReference type="InterPro" id="IPR015943">
    <property type="entry name" value="WD40/YVTN_repeat-like_dom_sf"/>
</dbReference>
<dbReference type="PANTHER" id="PTHR12616">
    <property type="entry name" value="VACUOLAR PROTEIN SORTING VPS41"/>
    <property type="match status" value="1"/>
</dbReference>
<evidence type="ECO:0000259" key="4">
    <source>
        <dbReference type="Pfam" id="PF25066"/>
    </source>
</evidence>
<keyword evidence="6" id="KW-1185">Reference proteome</keyword>
<feature type="compositionally biased region" description="Basic residues" evidence="2">
    <location>
        <begin position="1647"/>
        <end position="1656"/>
    </location>
</feature>
<dbReference type="EMBL" id="CAIX01000149">
    <property type="protein sequence ID" value="CCI47046.1"/>
    <property type="molecule type" value="Genomic_DNA"/>
</dbReference>
<dbReference type="GO" id="GO:0034058">
    <property type="term" value="P:endosomal vesicle fusion"/>
    <property type="evidence" value="ECO:0007669"/>
    <property type="project" value="TreeGrafter"/>
</dbReference>
<dbReference type="Pfam" id="PF25066">
    <property type="entry name" value="TPR_VPS8_2"/>
    <property type="match status" value="1"/>
</dbReference>
<dbReference type="Gene3D" id="2.130.10.10">
    <property type="entry name" value="YVTN repeat-like/Quinoprotein amine dehydrogenase"/>
    <property type="match status" value="1"/>
</dbReference>
<dbReference type="Pfam" id="PF12816">
    <property type="entry name" value="TPR_Vps8"/>
    <property type="match status" value="1"/>
</dbReference>
<dbReference type="SUPFAM" id="SSF50978">
    <property type="entry name" value="WD40 repeat-like"/>
    <property type="match status" value="1"/>
</dbReference>
<dbReference type="InterPro" id="IPR059070">
    <property type="entry name" value="TPR_VPS8_2"/>
</dbReference>
<dbReference type="STRING" id="65357.A0A024GL27"/>
<dbReference type="InterPro" id="IPR025941">
    <property type="entry name" value="Vps8_central_dom"/>
</dbReference>
<dbReference type="InterPro" id="IPR036322">
    <property type="entry name" value="WD40_repeat_dom_sf"/>
</dbReference>
<evidence type="ECO:0000259" key="3">
    <source>
        <dbReference type="Pfam" id="PF12816"/>
    </source>
</evidence>
<evidence type="ECO:0000313" key="5">
    <source>
        <dbReference type="EMBL" id="CCI47046.1"/>
    </source>
</evidence>
<proteinExistence type="inferred from homology"/>
<organism evidence="5 6">
    <name type="scientific">Albugo candida</name>
    <dbReference type="NCBI Taxonomy" id="65357"/>
    <lineage>
        <taxon>Eukaryota</taxon>
        <taxon>Sar</taxon>
        <taxon>Stramenopiles</taxon>
        <taxon>Oomycota</taxon>
        <taxon>Peronosporomycetes</taxon>
        <taxon>Albuginales</taxon>
        <taxon>Albuginaceae</taxon>
        <taxon>Albugo</taxon>
    </lineage>
</organism>
<protein>
    <submittedName>
        <fullName evidence="5">Uncharacterized protein</fullName>
    </submittedName>
</protein>
<dbReference type="GO" id="GO:0006623">
    <property type="term" value="P:protein targeting to vacuole"/>
    <property type="evidence" value="ECO:0007669"/>
    <property type="project" value="InterPro"/>
</dbReference>
<dbReference type="SMART" id="SM00320">
    <property type="entry name" value="WD40"/>
    <property type="match status" value="2"/>
</dbReference>
<dbReference type="PANTHER" id="PTHR12616:SF8">
    <property type="entry name" value="VACUOLAR PROTEIN SORTING-ASSOCIATED PROTEIN 8 HOMOLOG"/>
    <property type="match status" value="1"/>
</dbReference>
<dbReference type="Pfam" id="PF23410">
    <property type="entry name" value="Beta-prop_VPS8"/>
    <property type="match status" value="1"/>
</dbReference>
<sequence length="1735" mass="194644">MSAYDARQGSVHAKIAAFNRQSSNPEARKKPTSDLHHSSSVKFDFETQKEQKSQQEEDELLDFDDSNYEFDFSYITLETILQEYKNLKTEAKKPAAQFPITSELESVPGMEITRADTNRRYSSVTASIKSIDPAQSCTLEAAEILENRLIDCEIVDFVSPLQVKRRLRYQKKTHSAQKTVTDNENTKSNAIISSKMTKNVVKVESMEAISRQLFKNWDMKENGPGSPTVIAIHSKFIAIGTSRSLVLVFDHFQNIRQVLGTTADAQSDGPVTAIDVSPGSDFLVCGYQSGRVVLWDMIKGSPLKADSESYDSPIVCLRFLKDQKPLLLSVDYNGVVNRVNFSKMMGMVYVVDVDPIYDASAGKILAVSILPQSAPGHAKAASMMDQYCLAALSSDKVTYIVAIEPEVKILYRWARPSDISDDDPVLPSLAFAWISFPGSKRSVAPVLARAWGKHVEFMEAILSDGMNTPQVRHGWTSFERYDAVECLHDIVAIQWLGEQVVVHLNTKDELCVYDIMSKQELEIVDVSALELVFASYRGKNARSFSNSFRGCDSILYLLGLRELQTARVQPWTQLVDSLSQEGEWLAALALALDNYEGIKIAATERAERDRFPPVFFRNKQNDKCLVDIMNMCQTNQRTNEKENVFRQKGGKEDVRWVCGEETYSPEIAKKLEDSLQQAQSGQVPKTIVPIGVAERVVDLLIEYVHLAISNSPGAKDMETTKKKKQLDLAKSHYQMLAGVCIEYCAIIDRTDLLFGEIFRLFSENQQNATFIELLEPYILSNRLCGLSTELMQVFAEHYVTNNKLNQLEQCLLHLDATKVDADLVLKLCSKHKLYSAMIYMCNEGLNDYVMPIDHLLEATTSPPHSSGPKCDQTLDDRMYGYKLLLYISYSLNGKTFPFNKDLPMMKLNLVRAAILNHLFDETTGSDCGHSRLMSLLRLDAKAFLDIIARAFDDPSIEFYGDKTDQVLPNSHYKSVKIATNTMCPTRLTIVLTLSEVIFIKGRDTFGSLVHSHFFMFEARLLSAGSIDAQQYADARVQSMAGVNEVSPASGKSDSKGSMMDSLMNFLALGPATFIKSRTGGRSRGSTGSDAVMVPEADGFDKDGRQEMLVRLLQNLDKSSYDAKALLQNVLQSKMNRVAVILYKFEGNIRSAIGACLDDSDHDYRIGAFNFIRSEVEKVEDEVFGSESESNKTSSKRTELEEAILEYAPTLMGVDGYAFVVLILSFFPQLNNTVIQKFVSMGKSGAKLEYLYLREILHGHHEEQDGFSNMSDEDAIRELLDRSNLRLLEDPAVQERFIWLLCEFDPSGVLYFLESHNGYRVETCLKLCREYKITDAEAYLLERTGDTSGSLSLILQTLELKLKALKPALRGLNAGTYTNELTITSRQISANVGLSASKESIIETIEQGRDALKTLEVALAMCRRNTLRHQDQQAEKLWFTLLDKLLRIQAAVKRALNKSPASRVIRGGAQTAFQVALNELIRVVLERMVSSVSLKAILFKIVNEHGKDAFGEFRSTIFGILDTYIYEKNICKTANDLISVDLFDQIQQRQRSRLHPYASPSDLCAYCNDSLSRPPFGMAHIGAMSGEKWNINTALIMVASGQFYHESCGKAWMQGADKKAQAEHAKKIEMNAQAAPSTGTTEEDAVSRSHKRQPSSRRYLTRLRNSRKGTRRVVPCHVILESLVREDNNRNKYLKNARGVYSLRPDLDQDRTKRRASAREPGSLPVEPVQKGGIRS</sequence>
<feature type="compositionally biased region" description="Basic and acidic residues" evidence="2">
    <location>
        <begin position="26"/>
        <end position="55"/>
    </location>
</feature>
<evidence type="ECO:0000256" key="1">
    <source>
        <dbReference type="ARBA" id="ARBA00009422"/>
    </source>
</evidence>
<feature type="domain" description="VPS8-like TPR-like repeats" evidence="4">
    <location>
        <begin position="1424"/>
        <end position="1552"/>
    </location>
</feature>
<comment type="caution">
    <text evidence="5">The sequence shown here is derived from an EMBL/GenBank/DDBJ whole genome shotgun (WGS) entry which is preliminary data.</text>
</comment>
<feature type="region of interest" description="Disordered" evidence="2">
    <location>
        <begin position="1703"/>
        <end position="1735"/>
    </location>
</feature>
<dbReference type="GO" id="GO:0030897">
    <property type="term" value="C:HOPS complex"/>
    <property type="evidence" value="ECO:0007669"/>
    <property type="project" value="TreeGrafter"/>
</dbReference>